<evidence type="ECO:0000256" key="3">
    <source>
        <dbReference type="ARBA" id="ARBA00023125"/>
    </source>
</evidence>
<comment type="function">
    <text evidence="6">The RuvA-RuvB-RuvC complex processes Holliday junction (HJ) DNA during genetic recombination and DNA repair, while the RuvA-RuvB complex plays an important role in the rescue of blocked DNA replication forks via replication fork reversal (RFR). RuvA specifically binds to HJ cruciform DNA, conferring on it an open structure. The RuvB hexamer acts as an ATP-dependent pump, pulling dsDNA into and through the RuvAB complex. HJ branch migration allows RuvC to scan DNA until it finds its consensus sequence, where it cleaves and resolves the cruciform DNA.</text>
</comment>
<keyword evidence="4 6" id="KW-0233">DNA recombination</keyword>
<dbReference type="InterPro" id="IPR011114">
    <property type="entry name" value="RuvA_C"/>
</dbReference>
<accession>A0ABZ3C3W6</accession>
<organism evidence="8 9">
    <name type="scientific">Propioniciclava soli</name>
    <dbReference type="NCBI Taxonomy" id="2775081"/>
    <lineage>
        <taxon>Bacteria</taxon>
        <taxon>Bacillati</taxon>
        <taxon>Actinomycetota</taxon>
        <taxon>Actinomycetes</taxon>
        <taxon>Propionibacteriales</taxon>
        <taxon>Propionibacteriaceae</taxon>
        <taxon>Propioniciclava</taxon>
    </lineage>
</organism>
<evidence type="ECO:0000256" key="5">
    <source>
        <dbReference type="ARBA" id="ARBA00023204"/>
    </source>
</evidence>
<protein>
    <recommendedName>
        <fullName evidence="6">Holliday junction branch migration complex subunit RuvA</fullName>
    </recommendedName>
</protein>
<feature type="region of interest" description="Domain III" evidence="6">
    <location>
        <begin position="146"/>
        <end position="202"/>
    </location>
</feature>
<comment type="similarity">
    <text evidence="6">Belongs to the RuvA family.</text>
</comment>
<dbReference type="SUPFAM" id="SSF50249">
    <property type="entry name" value="Nucleic acid-binding proteins"/>
    <property type="match status" value="1"/>
</dbReference>
<sequence length="202" mass="20832">MIAQLTGTVVSVGGTWVVLDLSGFGVRALCSPATVASVRVGEATTLYTSLIVREDSLTLYGFAEPEERDAFELVQSASGVGPKIAQAVVSVLPPGEFRAAILAENVVALTKVPGIGPKGAKKMVIELKDKVNALGATPDLSSGPVPAPSEVWREQVASGLESLGWSAKDAAAAVERVAPLQEEDPGVGIGELMRAALKSLAR</sequence>
<dbReference type="InterPro" id="IPR003583">
    <property type="entry name" value="Hlx-hairpin-Hlx_DNA-bd_motif"/>
</dbReference>
<evidence type="ECO:0000259" key="7">
    <source>
        <dbReference type="SMART" id="SM00278"/>
    </source>
</evidence>
<dbReference type="Gene3D" id="2.40.50.140">
    <property type="entry name" value="Nucleic acid-binding proteins"/>
    <property type="match status" value="1"/>
</dbReference>
<comment type="subunit">
    <text evidence="6">Homotetramer. Forms an RuvA(8)-RuvB(12)-Holliday junction (HJ) complex. HJ DNA is sandwiched between 2 RuvA tetramers; dsDNA enters through RuvA and exits via RuvB. An RuvB hexamer assembles on each DNA strand where it exits the tetramer. Each RuvB hexamer is contacted by two RuvA subunits (via domain III) on 2 adjacent RuvB subunits; this complex drives branch migration. In the full resolvosome a probable DNA-RuvA(4)-RuvB(12)-RuvC(2) complex forms which resolves the HJ.</text>
</comment>
<dbReference type="RefSeq" id="WP_232547836.1">
    <property type="nucleotide sequence ID" value="NZ_CP115965.1"/>
</dbReference>
<evidence type="ECO:0000313" key="8">
    <source>
        <dbReference type="EMBL" id="WZW97076.1"/>
    </source>
</evidence>
<dbReference type="HAMAP" id="MF_00031">
    <property type="entry name" value="DNA_HJ_migration_RuvA"/>
    <property type="match status" value="1"/>
</dbReference>
<dbReference type="Proteomes" id="UP001434337">
    <property type="component" value="Chromosome"/>
</dbReference>
<comment type="caution">
    <text evidence="6">Lacks conserved residue(s) required for the propagation of feature annotation.</text>
</comment>
<dbReference type="InterPro" id="IPR010994">
    <property type="entry name" value="RuvA_2-like"/>
</dbReference>
<dbReference type="InterPro" id="IPR013849">
    <property type="entry name" value="DNA_helicase_Holl-junc_RuvA_I"/>
</dbReference>
<dbReference type="SMART" id="SM00278">
    <property type="entry name" value="HhH1"/>
    <property type="match status" value="2"/>
</dbReference>
<dbReference type="InterPro" id="IPR000085">
    <property type="entry name" value="RuvA"/>
</dbReference>
<dbReference type="Gene3D" id="1.10.150.20">
    <property type="entry name" value="5' to 3' exonuclease, C-terminal subdomain"/>
    <property type="match status" value="1"/>
</dbReference>
<dbReference type="Pfam" id="PF01330">
    <property type="entry name" value="RuvA_N"/>
    <property type="match status" value="1"/>
</dbReference>
<dbReference type="EMBL" id="CP115965">
    <property type="protein sequence ID" value="WZW97076.1"/>
    <property type="molecule type" value="Genomic_DNA"/>
</dbReference>
<dbReference type="SUPFAM" id="SSF47781">
    <property type="entry name" value="RuvA domain 2-like"/>
    <property type="match status" value="1"/>
</dbReference>
<keyword evidence="9" id="KW-1185">Reference proteome</keyword>
<evidence type="ECO:0000313" key="9">
    <source>
        <dbReference type="Proteomes" id="UP001434337"/>
    </source>
</evidence>
<proteinExistence type="inferred from homology"/>
<comment type="domain">
    <text evidence="6">Has three domains with a flexible linker between the domains II and III and assumes an 'L' shape. Domain III is highly mobile and contacts RuvB.</text>
</comment>
<dbReference type="SUPFAM" id="SSF46929">
    <property type="entry name" value="DNA helicase RuvA subunit, C-terminal domain"/>
    <property type="match status" value="1"/>
</dbReference>
<keyword evidence="2 6" id="KW-0227">DNA damage</keyword>
<comment type="subcellular location">
    <subcellularLocation>
        <location evidence="6">Cytoplasm</location>
    </subcellularLocation>
</comment>
<dbReference type="InterPro" id="IPR012340">
    <property type="entry name" value="NA-bd_OB-fold"/>
</dbReference>
<keyword evidence="3 6" id="KW-0238">DNA-binding</keyword>
<dbReference type="Pfam" id="PF14520">
    <property type="entry name" value="HHH_5"/>
    <property type="match status" value="1"/>
</dbReference>
<name>A0ABZ3C3W6_9ACTN</name>
<dbReference type="Gene3D" id="1.10.8.10">
    <property type="entry name" value="DNA helicase RuvA subunit, C-terminal domain"/>
    <property type="match status" value="1"/>
</dbReference>
<evidence type="ECO:0000256" key="4">
    <source>
        <dbReference type="ARBA" id="ARBA00023172"/>
    </source>
</evidence>
<dbReference type="InterPro" id="IPR036267">
    <property type="entry name" value="RuvA_C_sf"/>
</dbReference>
<feature type="domain" description="Helix-hairpin-helix DNA-binding motif class 1" evidence="7">
    <location>
        <begin position="72"/>
        <end position="91"/>
    </location>
</feature>
<evidence type="ECO:0000256" key="1">
    <source>
        <dbReference type="ARBA" id="ARBA00022490"/>
    </source>
</evidence>
<feature type="domain" description="Helix-hairpin-helix DNA-binding motif class 1" evidence="7">
    <location>
        <begin position="107"/>
        <end position="126"/>
    </location>
</feature>
<keyword evidence="1 6" id="KW-0963">Cytoplasm</keyword>
<dbReference type="NCBIfam" id="TIGR00084">
    <property type="entry name" value="ruvA"/>
    <property type="match status" value="1"/>
</dbReference>
<reference evidence="8 9" key="1">
    <citation type="journal article" date="2023" name="Environ Microbiome">
        <title>A coral-associated actinobacterium mitigates coral bleaching under heat stress.</title>
        <authorList>
            <person name="Li J."/>
            <person name="Zou Y."/>
            <person name="Li Q."/>
            <person name="Zhang J."/>
            <person name="Bourne D.G."/>
            <person name="Lyu Y."/>
            <person name="Liu C."/>
            <person name="Zhang S."/>
        </authorList>
    </citation>
    <scope>NUCLEOTIDE SEQUENCE [LARGE SCALE GENOMIC DNA]</scope>
    <source>
        <strain evidence="8 9">SCSIO 13291</strain>
    </source>
</reference>
<evidence type="ECO:0000256" key="6">
    <source>
        <dbReference type="HAMAP-Rule" id="MF_00031"/>
    </source>
</evidence>
<keyword evidence="5 6" id="KW-0234">DNA repair</keyword>
<dbReference type="Pfam" id="PF07499">
    <property type="entry name" value="RuvA_C"/>
    <property type="match status" value="1"/>
</dbReference>
<gene>
    <name evidence="6 8" type="primary">ruvA</name>
    <name evidence="8" type="ORF">PCC79_09080</name>
</gene>
<evidence type="ECO:0000256" key="2">
    <source>
        <dbReference type="ARBA" id="ARBA00022763"/>
    </source>
</evidence>